<dbReference type="Proteomes" id="UP000274327">
    <property type="component" value="Unassembled WGS sequence"/>
</dbReference>
<sequence length="307" mass="32013">MRAVWDDVPMSSTSPRHLPPRASSGPLTGVLFGQAARLRAVVNADLLPRERAAADALVLTAWLSAAQRERYAPSLRAPGSVEEFAERLADERRVVLEEGADPVADEVGAAAEAERGARQIPLRLLEGALLLGALVCVVLTVLRSLDAADLSRHLAAEAGPLLGGMLACLVLAAVVGAVATRRRDRTLLDWAVSRPGQLGRGLPLRRPLQGESAGPVVLGSLGPALLLGAGVLAIVAGAAVLLLSLMLRAEIVATEQAPALLIGGVIALVAATAAVYLGGRRRERRARRVRASEWIGPAPQDEVPPAV</sequence>
<accession>A0A3R8QQU7</accession>
<evidence type="ECO:0000313" key="3">
    <source>
        <dbReference type="EMBL" id="RRR20069.1"/>
    </source>
</evidence>
<gene>
    <name evidence="3" type="ORF">DS079_01295</name>
</gene>
<protein>
    <submittedName>
        <fullName evidence="3">Uncharacterized protein</fullName>
    </submittedName>
</protein>
<keyword evidence="2" id="KW-0472">Membrane</keyword>
<evidence type="ECO:0000313" key="4">
    <source>
        <dbReference type="Proteomes" id="UP000274327"/>
    </source>
</evidence>
<proteinExistence type="predicted"/>
<feature type="transmembrane region" description="Helical" evidence="2">
    <location>
        <begin position="124"/>
        <end position="142"/>
    </location>
</feature>
<evidence type="ECO:0000256" key="1">
    <source>
        <dbReference type="SAM" id="MobiDB-lite"/>
    </source>
</evidence>
<dbReference type="AlphaFoldDB" id="A0A3R8QQU7"/>
<name>A0A3R8QQU7_9MICO</name>
<keyword evidence="2" id="KW-0812">Transmembrane</keyword>
<feature type="transmembrane region" description="Helical" evidence="2">
    <location>
        <begin position="224"/>
        <end position="247"/>
    </location>
</feature>
<keyword evidence="2" id="KW-1133">Transmembrane helix</keyword>
<evidence type="ECO:0000256" key="2">
    <source>
        <dbReference type="SAM" id="Phobius"/>
    </source>
</evidence>
<comment type="caution">
    <text evidence="3">The sequence shown here is derived from an EMBL/GenBank/DDBJ whole genome shotgun (WGS) entry which is preliminary data.</text>
</comment>
<organism evidence="3 4">
    <name type="scientific">Brachybacterium paraconglomeratum</name>
    <dbReference type="NCBI Taxonomy" id="173362"/>
    <lineage>
        <taxon>Bacteria</taxon>
        <taxon>Bacillati</taxon>
        <taxon>Actinomycetota</taxon>
        <taxon>Actinomycetes</taxon>
        <taxon>Micrococcales</taxon>
        <taxon>Dermabacteraceae</taxon>
        <taxon>Brachybacterium</taxon>
    </lineage>
</organism>
<feature type="region of interest" description="Disordered" evidence="1">
    <location>
        <begin position="1"/>
        <end position="23"/>
    </location>
</feature>
<feature type="transmembrane region" description="Helical" evidence="2">
    <location>
        <begin position="259"/>
        <end position="278"/>
    </location>
</feature>
<keyword evidence="4" id="KW-1185">Reference proteome</keyword>
<dbReference type="EMBL" id="QOCI01000001">
    <property type="protein sequence ID" value="RRR20069.1"/>
    <property type="molecule type" value="Genomic_DNA"/>
</dbReference>
<reference evidence="3 4" key="1">
    <citation type="submission" date="2018-07" db="EMBL/GenBank/DDBJ databases">
        <title>Brachybacteriurn paraconglorneratum KCTC 9916.</title>
        <authorList>
            <person name="Li Y."/>
        </authorList>
    </citation>
    <scope>NUCLEOTIDE SEQUENCE [LARGE SCALE GENOMIC DNA]</scope>
    <source>
        <strain evidence="3 4">KCTC 9916</strain>
    </source>
</reference>
<feature type="transmembrane region" description="Helical" evidence="2">
    <location>
        <begin position="162"/>
        <end position="180"/>
    </location>
</feature>